<dbReference type="Proteomes" id="UP000199706">
    <property type="component" value="Unassembled WGS sequence"/>
</dbReference>
<reference evidence="2 3" key="1">
    <citation type="submission" date="2016-10" db="EMBL/GenBank/DDBJ databases">
        <authorList>
            <person name="de Groot N.N."/>
        </authorList>
    </citation>
    <scope>NUCLEOTIDE SEQUENCE [LARGE SCALE GENOMIC DNA]</scope>
    <source>
        <strain evidence="2 3">LMG 2247</strain>
    </source>
</reference>
<dbReference type="AlphaFoldDB" id="A0A1G8MXU5"/>
<dbReference type="RefSeq" id="WP_143016743.1">
    <property type="nucleotide sequence ID" value="NZ_CADERL010000038.1"/>
</dbReference>
<gene>
    <name evidence="2" type="ORF">SAMN05216466_13219</name>
</gene>
<feature type="compositionally biased region" description="Low complexity" evidence="1">
    <location>
        <begin position="29"/>
        <end position="51"/>
    </location>
</feature>
<dbReference type="EMBL" id="FNCJ01000032">
    <property type="protein sequence ID" value="SDI72811.1"/>
    <property type="molecule type" value="Genomic_DNA"/>
</dbReference>
<evidence type="ECO:0000256" key="1">
    <source>
        <dbReference type="SAM" id="MobiDB-lite"/>
    </source>
</evidence>
<name>A0A1G8MXU5_9BURK</name>
<sequence>MIVDLNQVMLLLRQQLAEKTQRRERASSSRRTSGAPPQPGSSPQAAADSGPELIRTQIGRLRAAGVADERQLFRVAVEGLLLRDFGTDLTNDPAFQQMSDWICACLDEEPHTREMLRKLIDS</sequence>
<proteinExistence type="predicted"/>
<evidence type="ECO:0000313" key="2">
    <source>
        <dbReference type="EMBL" id="SDI72811.1"/>
    </source>
</evidence>
<protein>
    <submittedName>
        <fullName evidence="2">Uncharacterized protein</fullName>
    </submittedName>
</protein>
<accession>A0A1G8MXU5</accession>
<organism evidence="2 3">
    <name type="scientific">Paraburkholderia phenazinium</name>
    <dbReference type="NCBI Taxonomy" id="60549"/>
    <lineage>
        <taxon>Bacteria</taxon>
        <taxon>Pseudomonadati</taxon>
        <taxon>Pseudomonadota</taxon>
        <taxon>Betaproteobacteria</taxon>
        <taxon>Burkholderiales</taxon>
        <taxon>Burkholderiaceae</taxon>
        <taxon>Paraburkholderia</taxon>
    </lineage>
</organism>
<evidence type="ECO:0000313" key="3">
    <source>
        <dbReference type="Proteomes" id="UP000199706"/>
    </source>
</evidence>
<dbReference type="OrthoDB" id="9009714at2"/>
<feature type="region of interest" description="Disordered" evidence="1">
    <location>
        <begin position="18"/>
        <end position="53"/>
    </location>
</feature>